<dbReference type="EMBL" id="UGGT01000001">
    <property type="protein sequence ID" value="STO20460.1"/>
    <property type="molecule type" value="Genomic_DNA"/>
</dbReference>
<feature type="domain" description="DUF2779" evidence="1">
    <location>
        <begin position="376"/>
        <end position="524"/>
    </location>
</feature>
<name>A0A377G7L4_9GAMM</name>
<gene>
    <name evidence="2" type="ORF">NCTC11370_00514</name>
</gene>
<dbReference type="GeneID" id="93292850"/>
<keyword evidence="3" id="KW-1185">Reference proteome</keyword>
<dbReference type="InterPro" id="IPR021301">
    <property type="entry name" value="DUF2779"/>
</dbReference>
<accession>A0A377G7L4</accession>
<dbReference type="OrthoDB" id="9783873at2"/>
<evidence type="ECO:0000259" key="1">
    <source>
        <dbReference type="Pfam" id="PF11074"/>
    </source>
</evidence>
<dbReference type="Pfam" id="PF11074">
    <property type="entry name" value="DUF2779"/>
    <property type="match status" value="1"/>
</dbReference>
<protein>
    <submittedName>
        <fullName evidence="2">Domain of uncharacterized function(DUF2779)</fullName>
    </submittedName>
</protein>
<dbReference type="RefSeq" id="WP_019349942.1">
    <property type="nucleotide sequence ID" value="NZ_UGGT01000001.1"/>
</dbReference>
<evidence type="ECO:0000313" key="3">
    <source>
        <dbReference type="Proteomes" id="UP000254554"/>
    </source>
</evidence>
<reference evidence="2 3" key="1">
    <citation type="submission" date="2018-06" db="EMBL/GenBank/DDBJ databases">
        <authorList>
            <consortium name="Pathogen Informatics"/>
            <person name="Doyle S."/>
        </authorList>
    </citation>
    <scope>NUCLEOTIDE SEQUENCE [LARGE SCALE GENOMIC DNA]</scope>
    <source>
        <strain evidence="2 3">NCTC11370</strain>
    </source>
</reference>
<dbReference type="Proteomes" id="UP000254554">
    <property type="component" value="Unassembled WGS sequence"/>
</dbReference>
<proteinExistence type="predicted"/>
<sequence length="658" mass="76550">MIQYMTKSKFKLLMECPTKLYYADKQEYSNKKREDSFLKALAEGGYQVEALAQCYYPNGILIPSDNNEEAVSLTKEYLDNEQVTLFQAAIQHEGYFIRTDILIKNKNHLKLIEVKAKSINKEQHLKIEKKDGFINSEWKPYIADVAFQKLVIQKAYPAYSISSFLMLVDKDSICPTDGLNQKFLIKRDSNGRVKVEKSMSLSADDLSVHILKEINTDLYIEKIWGECDENGVTFKDLFNQYCLHYFENKKIKPVLTKECAICQFKTDQFDLDSGLKSGFKECWQEILNYNDRDFDEPNVLELWNYRKKDQCLKLGLIKLKDFHEDDLSVKGDGKPGISASQRQWLQITKAKEKDSNFWIDIENLQSELSSWIYPLHFIDFETAMLPIPFKKGAHPYQGIAFQFSHHILDENGKVEHRGQFLNANPGVDPTIDFIRALKMELSSDAGTIFRYSDHENTYLNMILKQLDSLSLLETERNELSAFIKTITKSTNDSHDKWYGARCMVDLLELVKRYYYDPVMKGSNSIKKVLPAILQRSKFLQNKYGRAIYGVENEIPSKNYENYQWIIMKNGEVKDPYTLLPPLNKEATNEEIEFLFEDEHLKEGGAATIAYAKMQCMEMSEFEREDIRKALLKYCELDTLAMVMIVEAWIDMLQKQYGD</sequence>
<evidence type="ECO:0000313" key="2">
    <source>
        <dbReference type="EMBL" id="STO20460.1"/>
    </source>
</evidence>
<dbReference type="AlphaFoldDB" id="A0A377G7L4"/>
<organism evidence="2 3">
    <name type="scientific">Fluoribacter dumoffii</name>
    <dbReference type="NCBI Taxonomy" id="463"/>
    <lineage>
        <taxon>Bacteria</taxon>
        <taxon>Pseudomonadati</taxon>
        <taxon>Pseudomonadota</taxon>
        <taxon>Gammaproteobacteria</taxon>
        <taxon>Legionellales</taxon>
        <taxon>Legionellaceae</taxon>
        <taxon>Fluoribacter</taxon>
    </lineage>
</organism>